<dbReference type="SUPFAM" id="SSF51556">
    <property type="entry name" value="Metallo-dependent hydrolases"/>
    <property type="match status" value="1"/>
</dbReference>
<dbReference type="PROSITE" id="PS51347">
    <property type="entry name" value="PHOSPHOTRIESTERASE_2"/>
    <property type="match status" value="1"/>
</dbReference>
<dbReference type="EMBL" id="CP101914">
    <property type="protein sequence ID" value="UUI02324.1"/>
    <property type="molecule type" value="Genomic_DNA"/>
</dbReference>
<dbReference type="InterPro" id="IPR032466">
    <property type="entry name" value="Metal_Hydrolase"/>
</dbReference>
<feature type="modified residue" description="N6-carboxylysine" evidence="3">
    <location>
        <position position="145"/>
    </location>
</feature>
<evidence type="ECO:0000256" key="2">
    <source>
        <dbReference type="ARBA" id="ARBA00022801"/>
    </source>
</evidence>
<comment type="similarity">
    <text evidence="3">Belongs to the metallo-dependent hydrolases superfamily. Phosphotriesterase family.</text>
</comment>
<keyword evidence="2" id="KW-0378">Hydrolase</keyword>
<evidence type="ECO:0000313" key="4">
    <source>
        <dbReference type="EMBL" id="UUI02324.1"/>
    </source>
</evidence>
<organism evidence="4 5">
    <name type="scientific">Oceanobacillus jeddahense</name>
    <dbReference type="NCBI Taxonomy" id="1462527"/>
    <lineage>
        <taxon>Bacteria</taxon>
        <taxon>Bacillati</taxon>
        <taxon>Bacillota</taxon>
        <taxon>Bacilli</taxon>
        <taxon>Bacillales</taxon>
        <taxon>Bacillaceae</taxon>
        <taxon>Oceanobacillus</taxon>
    </lineage>
</organism>
<dbReference type="Proteomes" id="UP001059773">
    <property type="component" value="Chromosome"/>
</dbReference>
<dbReference type="PANTHER" id="PTHR10819:SF3">
    <property type="entry name" value="PHOSPHOTRIESTERASE-RELATED PROTEIN"/>
    <property type="match status" value="1"/>
</dbReference>
<dbReference type="PANTHER" id="PTHR10819">
    <property type="entry name" value="PHOSPHOTRIESTERASE-RELATED"/>
    <property type="match status" value="1"/>
</dbReference>
<evidence type="ECO:0008006" key="6">
    <source>
        <dbReference type="Google" id="ProtNLM"/>
    </source>
</evidence>
<reference evidence="4" key="1">
    <citation type="submission" date="2022-07" db="EMBL/GenBank/DDBJ databases">
        <title>FELIX.</title>
        <authorList>
            <person name="Wan K.H."/>
            <person name="Park S."/>
            <person name="Lawrence Q."/>
            <person name="Eichenberger J.P."/>
            <person name="Booth B.W."/>
            <person name="Piaggio A.J."/>
            <person name="Chandler J.C."/>
            <person name="Franklin A.B."/>
            <person name="Celniker S.E."/>
        </authorList>
    </citation>
    <scope>NUCLEOTIDE SEQUENCE</scope>
    <source>
        <strain evidence="4">QA-1986 374</strain>
    </source>
</reference>
<accession>A0ABY5JPY1</accession>
<proteinExistence type="inferred from homology"/>
<dbReference type="Pfam" id="PF02126">
    <property type="entry name" value="PTE"/>
    <property type="match status" value="1"/>
</dbReference>
<evidence type="ECO:0000313" key="5">
    <source>
        <dbReference type="Proteomes" id="UP001059773"/>
    </source>
</evidence>
<protein>
    <recommendedName>
        <fullName evidence="6">Phosphotriesterase</fullName>
    </recommendedName>
</protein>
<name>A0ABY5JPY1_9BACI</name>
<evidence type="ECO:0000256" key="1">
    <source>
        <dbReference type="ARBA" id="ARBA00022723"/>
    </source>
</evidence>
<dbReference type="RefSeq" id="WP_256707567.1">
    <property type="nucleotide sequence ID" value="NZ_CP101914.1"/>
</dbReference>
<dbReference type="PIRSF" id="PIRSF016839">
    <property type="entry name" value="PhP"/>
    <property type="match status" value="1"/>
</dbReference>
<dbReference type="InterPro" id="IPR001559">
    <property type="entry name" value="Phosphotriesterase"/>
</dbReference>
<gene>
    <name evidence="4" type="ORF">NP439_20145</name>
</gene>
<keyword evidence="1" id="KW-0479">Metal-binding</keyword>
<dbReference type="Gene3D" id="3.20.20.140">
    <property type="entry name" value="Metal-dependent hydrolases"/>
    <property type="match status" value="1"/>
</dbReference>
<evidence type="ECO:0000256" key="3">
    <source>
        <dbReference type="PROSITE-ProRule" id="PRU00679"/>
    </source>
</evidence>
<sequence length="316" mass="35723">MIQTVQDHIYPEQLGFCHSHEHLFLAEGQPAKLNPALRIDDYEATIAELEMFRSIGGQAIVDAQPLGSGRMEAELAEASLQTGTHIIASTGFHKLAFYPDNHWIRTFSMEELKAVFIHELTAGMYVGTDSRPPKEYTNHKAGQIKTAIDAERLADPDKKWFIAAAQASIETGIPIMCHTETVEQGIYLTDFYLNEGVSPENIIVCHLDRKLDNIEAHKEIADKGCFVEYDTIGRFKYHDDASEIEMLKQMLEWGFEDSILLGLDTTRQRLKSYGGEIGLDYIIENFIPHMQKCGISNNHIEKFMVQNPSIAFSKKD</sequence>
<keyword evidence="5" id="KW-1185">Reference proteome</keyword>